<dbReference type="GO" id="GO:0005737">
    <property type="term" value="C:cytoplasm"/>
    <property type="evidence" value="ECO:0007669"/>
    <property type="project" value="TreeGrafter"/>
</dbReference>
<feature type="domain" description="Manganese/iron superoxide dismutase C-terminal" evidence="2">
    <location>
        <begin position="123"/>
        <end position="178"/>
    </location>
</feature>
<proteinExistence type="predicted"/>
<dbReference type="PANTHER" id="PTHR43595">
    <property type="entry name" value="37S RIBOSOMAL PROTEIN S26, MITOCHONDRIAL"/>
    <property type="match status" value="1"/>
</dbReference>
<dbReference type="EMBL" id="KL198036">
    <property type="protein sequence ID" value="KDQ14754.1"/>
    <property type="molecule type" value="Genomic_DNA"/>
</dbReference>
<dbReference type="InterPro" id="IPR036324">
    <property type="entry name" value="Mn/Fe_SOD_N_sf"/>
</dbReference>
<dbReference type="STRING" id="930990.A0A067MGV2"/>
<feature type="domain" description="Manganese/iron superoxide dismutase C-terminal" evidence="2">
    <location>
        <begin position="216"/>
        <end position="261"/>
    </location>
</feature>
<dbReference type="AlphaFoldDB" id="A0A067MGV2"/>
<evidence type="ECO:0000256" key="1">
    <source>
        <dbReference type="ARBA" id="ARBA00037226"/>
    </source>
</evidence>
<dbReference type="GO" id="GO:0046872">
    <property type="term" value="F:metal ion binding"/>
    <property type="evidence" value="ECO:0007669"/>
    <property type="project" value="InterPro"/>
</dbReference>
<reference evidence="4" key="1">
    <citation type="journal article" date="2014" name="Proc. Natl. Acad. Sci. U.S.A.">
        <title>Extensive sampling of basidiomycete genomes demonstrates inadequacy of the white-rot/brown-rot paradigm for wood decay fungi.</title>
        <authorList>
            <person name="Riley R."/>
            <person name="Salamov A.A."/>
            <person name="Brown D.W."/>
            <person name="Nagy L.G."/>
            <person name="Floudas D."/>
            <person name="Held B.W."/>
            <person name="Levasseur A."/>
            <person name="Lombard V."/>
            <person name="Morin E."/>
            <person name="Otillar R."/>
            <person name="Lindquist E.A."/>
            <person name="Sun H."/>
            <person name="LaButti K.M."/>
            <person name="Schmutz J."/>
            <person name="Jabbour D."/>
            <person name="Luo H."/>
            <person name="Baker S.E."/>
            <person name="Pisabarro A.G."/>
            <person name="Walton J.D."/>
            <person name="Blanchette R.A."/>
            <person name="Henrissat B."/>
            <person name="Martin F."/>
            <person name="Cullen D."/>
            <person name="Hibbett D.S."/>
            <person name="Grigoriev I.V."/>
        </authorList>
    </citation>
    <scope>NUCLEOTIDE SEQUENCE [LARGE SCALE GENOMIC DNA]</scope>
    <source>
        <strain evidence="4">FD-172 SS1</strain>
    </source>
</reference>
<comment type="function">
    <text evidence="1">Component of the mitochondrial ribosome (mitoribosome), a dedicated translation machinery responsible for the synthesis of mitochondrial genome-encoded proteins, including at least some of the essential transmembrane subunits of the mitochondrial respiratory chain. The mitoribosomes are attached to the mitochondrial inner membrane and translation products are cotranslationally integrated into the membrane.</text>
</comment>
<dbReference type="SUPFAM" id="SSF46609">
    <property type="entry name" value="Fe,Mn superoxide dismutase (SOD), N-terminal domain"/>
    <property type="match status" value="1"/>
</dbReference>
<dbReference type="SUPFAM" id="SSF54719">
    <property type="entry name" value="Fe,Mn superoxide dismutase (SOD), C-terminal domain"/>
    <property type="match status" value="1"/>
</dbReference>
<protein>
    <recommendedName>
        <fullName evidence="2">Manganese/iron superoxide dismutase C-terminal domain-containing protein</fullName>
    </recommendedName>
</protein>
<dbReference type="OrthoDB" id="275227at2759"/>
<accession>A0A067MGV2</accession>
<evidence type="ECO:0000259" key="2">
    <source>
        <dbReference type="Pfam" id="PF02777"/>
    </source>
</evidence>
<organism evidence="3 4">
    <name type="scientific">Botryobasidium botryosum (strain FD-172 SS1)</name>
    <dbReference type="NCBI Taxonomy" id="930990"/>
    <lineage>
        <taxon>Eukaryota</taxon>
        <taxon>Fungi</taxon>
        <taxon>Dikarya</taxon>
        <taxon>Basidiomycota</taxon>
        <taxon>Agaricomycotina</taxon>
        <taxon>Agaricomycetes</taxon>
        <taxon>Cantharellales</taxon>
        <taxon>Botryobasidiaceae</taxon>
        <taxon>Botryobasidium</taxon>
    </lineage>
</organism>
<dbReference type="Gene3D" id="3.55.40.20">
    <property type="entry name" value="Iron/manganese superoxide dismutase, C-terminal domain"/>
    <property type="match status" value="1"/>
</dbReference>
<gene>
    <name evidence="3" type="ORF">BOTBODRAFT_187754</name>
</gene>
<evidence type="ECO:0000313" key="4">
    <source>
        <dbReference type="Proteomes" id="UP000027195"/>
    </source>
</evidence>
<keyword evidence="4" id="KW-1185">Reference proteome</keyword>
<dbReference type="Proteomes" id="UP000027195">
    <property type="component" value="Unassembled WGS sequence"/>
</dbReference>
<dbReference type="FunCoup" id="A0A067MGV2">
    <property type="interactions" value="32"/>
</dbReference>
<dbReference type="Pfam" id="PF02777">
    <property type="entry name" value="Sod_Fe_C"/>
    <property type="match status" value="2"/>
</dbReference>
<dbReference type="InterPro" id="IPR036314">
    <property type="entry name" value="SOD_C_sf"/>
</dbReference>
<name>A0A067MGV2_BOTB1</name>
<dbReference type="GO" id="GO:0004784">
    <property type="term" value="F:superoxide dismutase activity"/>
    <property type="evidence" value="ECO:0007669"/>
    <property type="project" value="InterPro"/>
</dbReference>
<dbReference type="HOGENOM" id="CLU_057349_2_0_1"/>
<dbReference type="InParanoid" id="A0A067MGV2"/>
<evidence type="ECO:0000313" key="3">
    <source>
        <dbReference type="EMBL" id="KDQ14754.1"/>
    </source>
</evidence>
<dbReference type="InterPro" id="IPR019832">
    <property type="entry name" value="Mn/Fe_SOD_C"/>
</dbReference>
<dbReference type="PANTHER" id="PTHR43595:SF2">
    <property type="entry name" value="SMALL RIBOSOMAL SUBUNIT PROTEIN MS42"/>
    <property type="match status" value="1"/>
</dbReference>
<sequence length="273" mass="29711">MSCLAPTRSVLFRSRLPTAVSRRCIHQLPTLPYKIENGLGDFLSPAALRTVAVEYQSGLLANLNELVKDTDLENKSIVQTVLSTARDPAKVLTFNHACQALNNSFFLDNLKPPSGRGSTIPPDLSNSIIKSFGSPTALKSSLSAAVTGMSGSGWVWLVCDQRTELGVVATYGPSTLLARTRMQVAASAGRAAYNPNRSVGSNTVQVGNVTPGALNYVGQSLVPLLCVSVHEHAWLLDYGVWGKEEYMRRFWDVVNWDKVDEILKKFVRPDFGG</sequence>